<dbReference type="AlphaFoldDB" id="A0A543H8C5"/>
<evidence type="ECO:0000313" key="1">
    <source>
        <dbReference type="EMBL" id="TQM54594.1"/>
    </source>
</evidence>
<keyword evidence="2" id="KW-1185">Reference proteome</keyword>
<evidence type="ECO:0008006" key="3">
    <source>
        <dbReference type="Google" id="ProtNLM"/>
    </source>
</evidence>
<organism evidence="1 2">
    <name type="scientific">Humibacillus xanthopallidus</name>
    <dbReference type="NCBI Taxonomy" id="412689"/>
    <lineage>
        <taxon>Bacteria</taxon>
        <taxon>Bacillati</taxon>
        <taxon>Actinomycetota</taxon>
        <taxon>Actinomycetes</taxon>
        <taxon>Micrococcales</taxon>
        <taxon>Intrasporangiaceae</taxon>
        <taxon>Humibacillus</taxon>
    </lineage>
</organism>
<dbReference type="EMBL" id="VFPM01000006">
    <property type="protein sequence ID" value="TQM54594.1"/>
    <property type="molecule type" value="Genomic_DNA"/>
</dbReference>
<comment type="caution">
    <text evidence="1">The sequence shown here is derived from an EMBL/GenBank/DDBJ whole genome shotgun (WGS) entry which is preliminary data.</text>
</comment>
<protein>
    <recommendedName>
        <fullName evidence="3">Homeodomain-like domain-containing protein</fullName>
    </recommendedName>
</protein>
<proteinExistence type="predicted"/>
<reference evidence="1 2" key="1">
    <citation type="submission" date="2019-06" db="EMBL/GenBank/DDBJ databases">
        <title>Genome sequencing of plant associated microbes to promote plant fitness in Sorghum bicolor and Oryza sativa.</title>
        <authorList>
            <person name="Coleman-Derr D."/>
        </authorList>
    </citation>
    <scope>NUCLEOTIDE SEQUENCE [LARGE SCALE GENOMIC DNA]</scope>
    <source>
        <strain evidence="1 2">KV-663</strain>
    </source>
</reference>
<accession>A0A543H8C5</accession>
<gene>
    <name evidence="1" type="ORF">FBY41_4632</name>
</gene>
<evidence type="ECO:0000313" key="2">
    <source>
        <dbReference type="Proteomes" id="UP000316747"/>
    </source>
</evidence>
<name>A0A543H8C5_9MICO</name>
<sequence>MVGRGAVAALSDITFVRQLLDELETRLVRTARQGGVAWSEIAAPLAITRQAAWERWHDLDDLTSSESTQTAE</sequence>
<dbReference type="Proteomes" id="UP000316747">
    <property type="component" value="Unassembled WGS sequence"/>
</dbReference>